<protein>
    <submittedName>
        <fullName evidence="2">Patatin-like protein 2</fullName>
    </submittedName>
</protein>
<dbReference type="AlphaFoldDB" id="A0A2Z7B6D7"/>
<dbReference type="Proteomes" id="UP000250235">
    <property type="component" value="Unassembled WGS sequence"/>
</dbReference>
<feature type="compositionally biased region" description="Polar residues" evidence="1">
    <location>
        <begin position="265"/>
        <end position="275"/>
    </location>
</feature>
<reference evidence="2 3" key="1">
    <citation type="journal article" date="2015" name="Proc. Natl. Acad. Sci. U.S.A.">
        <title>The resurrection genome of Boea hygrometrica: A blueprint for survival of dehydration.</title>
        <authorList>
            <person name="Xiao L."/>
            <person name="Yang G."/>
            <person name="Zhang L."/>
            <person name="Yang X."/>
            <person name="Zhao S."/>
            <person name="Ji Z."/>
            <person name="Zhou Q."/>
            <person name="Hu M."/>
            <person name="Wang Y."/>
            <person name="Chen M."/>
            <person name="Xu Y."/>
            <person name="Jin H."/>
            <person name="Xiao X."/>
            <person name="Hu G."/>
            <person name="Bao F."/>
            <person name="Hu Y."/>
            <person name="Wan P."/>
            <person name="Li L."/>
            <person name="Deng X."/>
            <person name="Kuang T."/>
            <person name="Xiang C."/>
            <person name="Zhu J.K."/>
            <person name="Oliver M.J."/>
            <person name="He Y."/>
        </authorList>
    </citation>
    <scope>NUCLEOTIDE SEQUENCE [LARGE SCALE GENOMIC DNA]</scope>
    <source>
        <strain evidence="3">cv. XS01</strain>
    </source>
</reference>
<dbReference type="EMBL" id="KV008755">
    <property type="protein sequence ID" value="KZV30054.1"/>
    <property type="molecule type" value="Genomic_DNA"/>
</dbReference>
<feature type="region of interest" description="Disordered" evidence="1">
    <location>
        <begin position="260"/>
        <end position="287"/>
    </location>
</feature>
<evidence type="ECO:0000256" key="1">
    <source>
        <dbReference type="SAM" id="MobiDB-lite"/>
    </source>
</evidence>
<evidence type="ECO:0000313" key="3">
    <source>
        <dbReference type="Proteomes" id="UP000250235"/>
    </source>
</evidence>
<evidence type="ECO:0000313" key="2">
    <source>
        <dbReference type="EMBL" id="KZV30054.1"/>
    </source>
</evidence>
<organism evidence="2 3">
    <name type="scientific">Dorcoceras hygrometricum</name>
    <dbReference type="NCBI Taxonomy" id="472368"/>
    <lineage>
        <taxon>Eukaryota</taxon>
        <taxon>Viridiplantae</taxon>
        <taxon>Streptophyta</taxon>
        <taxon>Embryophyta</taxon>
        <taxon>Tracheophyta</taxon>
        <taxon>Spermatophyta</taxon>
        <taxon>Magnoliopsida</taxon>
        <taxon>eudicotyledons</taxon>
        <taxon>Gunneridae</taxon>
        <taxon>Pentapetalae</taxon>
        <taxon>asterids</taxon>
        <taxon>lamiids</taxon>
        <taxon>Lamiales</taxon>
        <taxon>Gesneriaceae</taxon>
        <taxon>Didymocarpoideae</taxon>
        <taxon>Trichosporeae</taxon>
        <taxon>Loxocarpinae</taxon>
        <taxon>Dorcoceras</taxon>
    </lineage>
</organism>
<accession>A0A2Z7B6D7</accession>
<proteinExistence type="predicted"/>
<gene>
    <name evidence="2" type="ORF">F511_27063</name>
</gene>
<sequence>MSLFDLRDVCIVIGSIATPDLPMVVDLIGICVLKGPYCTLTMTDWFFQALSVIPRGSWGDVARRFTMIRWTPSSLPSLLPRLSRPPPPRAAAPQPCAAAFLVELVTIAFSRRFSPWLTKESCFQSWTGIGDLPPPTVEVLGKGFPVKLVGARRLDASKTQYSISLDKLCEIQKPANDRTGLGYNTGENSSGETCTQSNLAYDKFKKMSFVKASVIHDPCESVRYDGQISELLNKKGKAGIGYDRPESPKSGWLKNRLDKEKANAGSKSFVQNQQRRGSKKVKTEWKKVRPRRDLNGQNTKPKLNRSHSIYAQTLMYYHTRKAIKVGVEEVTVYPKVKKTTRQKRTVSRKRPAAVDEPIVKKKRTHVGKVVAVATDSALEAVPIQAVAPISSVPPLAPKRKFQKRKRRLALSSDVDIVGEPTTVAVEVAIENIVEEQRVEMSVEPVDQIIEQVIAETAQVEIDVGRTNDSGPDVEDQGVKTADETELWFNLSYEELVAREANRPVESTSDTEEEFVSEKVTATDVGVQTETGSDVYLVETPSEQTELFQGTETATAAPLLITIYRMMSFDEGDWYKVSLPKISPADKGKAPVQERDPVKVNPVKEQLLLIVADIELLVQFRSIFSFSGAQVSTSCKNRDMKFEFRLLGDILAKTISVKVGSFDAVTQERFLLMAAITCGVAINRNRMLFNILKDMVTAGSRQAKGYAIQISLLLENVPNLELADSSELPSSKILTRKTVHRYIDVNDKVGFDEGDWYKVSLPKISPADKGKAPVQERDPVKVNPVKEQLLLIVADIELLVQFSCDCLLIGIARSSPGARLGDWVVTEAVNIKYSSGTEKEEGET</sequence>
<keyword evidence="3" id="KW-1185">Reference proteome</keyword>
<name>A0A2Z7B6D7_9LAMI</name>